<accession>A0A897MWF8</accession>
<proteinExistence type="predicted"/>
<gene>
    <name evidence="1" type="ORF">HSR121_0451</name>
</gene>
<dbReference type="Proteomes" id="UP000663525">
    <property type="component" value="Chromosome"/>
</dbReference>
<protein>
    <submittedName>
        <fullName evidence="1">Uncharacterized protein</fullName>
    </submittedName>
</protein>
<evidence type="ECO:0000313" key="2">
    <source>
        <dbReference type="Proteomes" id="UP000663525"/>
    </source>
</evidence>
<name>A0A897MWF8_9EURY</name>
<evidence type="ECO:0000313" key="1">
    <source>
        <dbReference type="EMBL" id="QSG04807.1"/>
    </source>
</evidence>
<dbReference type="AlphaFoldDB" id="A0A897MWF8"/>
<reference evidence="1" key="1">
    <citation type="submission" date="2020-11" db="EMBL/GenBank/DDBJ databases">
        <title>Carbohydrate-dependent, anaerobic sulfur respiration: A novel catabolism in halophilic archaea.</title>
        <authorList>
            <person name="Sorokin D.Y."/>
            <person name="Messina E."/>
            <person name="Smedile F."/>
            <person name="La Cono V."/>
            <person name="Hallsworth J.E."/>
            <person name="Yakimov M.M."/>
        </authorList>
    </citation>
    <scope>NUCLEOTIDE SEQUENCE</scope>
    <source>
        <strain evidence="1">HSR12-1</strain>
    </source>
</reference>
<organism evidence="1 2">
    <name type="scientific">Halapricum desulfuricans</name>
    <dbReference type="NCBI Taxonomy" id="2841257"/>
    <lineage>
        <taxon>Archaea</taxon>
        <taxon>Methanobacteriati</taxon>
        <taxon>Methanobacteriota</taxon>
        <taxon>Stenosarchaea group</taxon>
        <taxon>Halobacteria</taxon>
        <taxon>Halobacteriales</taxon>
        <taxon>Haloarculaceae</taxon>
        <taxon>Halapricum</taxon>
    </lineage>
</organism>
<dbReference type="EMBL" id="CP064787">
    <property type="protein sequence ID" value="QSG04807.1"/>
    <property type="molecule type" value="Genomic_DNA"/>
</dbReference>
<sequence>MQISDGKCQFLLIFRTEEGIHVDNAKILTDGWLSSKNTCSRHDPHYKP</sequence>